<accession>A0A847SFG0</accession>
<name>A0A847SFG0_9NEIS</name>
<dbReference type="SUPFAM" id="SSF54909">
    <property type="entry name" value="Dimeric alpha+beta barrel"/>
    <property type="match status" value="1"/>
</dbReference>
<gene>
    <name evidence="2" type="ORF">HF682_13455</name>
</gene>
<organism evidence="2 3">
    <name type="scientific">Leeia aquatica</name>
    <dbReference type="NCBI Taxonomy" id="2725557"/>
    <lineage>
        <taxon>Bacteria</taxon>
        <taxon>Pseudomonadati</taxon>
        <taxon>Pseudomonadota</taxon>
        <taxon>Betaproteobacteria</taxon>
        <taxon>Neisseriales</taxon>
        <taxon>Leeiaceae</taxon>
        <taxon>Leeia</taxon>
    </lineage>
</organism>
<protein>
    <recommendedName>
        <fullName evidence="1">ABM domain-containing protein</fullName>
    </recommendedName>
</protein>
<dbReference type="InterPro" id="IPR011008">
    <property type="entry name" value="Dimeric_a/b-barrel"/>
</dbReference>
<dbReference type="Proteomes" id="UP000587991">
    <property type="component" value="Unassembled WGS sequence"/>
</dbReference>
<dbReference type="EMBL" id="JABAIM010000003">
    <property type="protein sequence ID" value="NLR76166.1"/>
    <property type="molecule type" value="Genomic_DNA"/>
</dbReference>
<evidence type="ECO:0000259" key="1">
    <source>
        <dbReference type="Pfam" id="PF03992"/>
    </source>
</evidence>
<dbReference type="AlphaFoldDB" id="A0A847SFG0"/>
<proteinExistence type="predicted"/>
<dbReference type="RefSeq" id="WP_168877837.1">
    <property type="nucleotide sequence ID" value="NZ_JABAIM010000003.1"/>
</dbReference>
<dbReference type="Gene3D" id="3.30.70.100">
    <property type="match status" value="1"/>
</dbReference>
<dbReference type="Pfam" id="PF03992">
    <property type="entry name" value="ABM"/>
    <property type="match status" value="1"/>
</dbReference>
<comment type="caution">
    <text evidence="2">The sequence shown here is derived from an EMBL/GenBank/DDBJ whole genome shotgun (WGS) entry which is preliminary data.</text>
</comment>
<evidence type="ECO:0000313" key="2">
    <source>
        <dbReference type="EMBL" id="NLR76166.1"/>
    </source>
</evidence>
<dbReference type="InterPro" id="IPR007138">
    <property type="entry name" value="ABM_dom"/>
</dbReference>
<keyword evidence="3" id="KW-1185">Reference proteome</keyword>
<reference evidence="2 3" key="1">
    <citation type="submission" date="2020-04" db="EMBL/GenBank/DDBJ databases">
        <title>Draft genome of Leeia sp. IMCC25680.</title>
        <authorList>
            <person name="Song J."/>
            <person name="Cho J.-C."/>
        </authorList>
    </citation>
    <scope>NUCLEOTIDE SEQUENCE [LARGE SCALE GENOMIC DNA]</scope>
    <source>
        <strain evidence="2 3">IMCC25680</strain>
    </source>
</reference>
<sequence length="95" mass="10532">MSAHLLIHFNAQAEHYPALLQLLTEASQTLPGQGGCAHFQLFRSLEHPHALTVLEQWQSREDHAAHFARLEASGGWAHVQSLLAAAPQVHWLQVA</sequence>
<evidence type="ECO:0000313" key="3">
    <source>
        <dbReference type="Proteomes" id="UP000587991"/>
    </source>
</evidence>
<feature type="domain" description="ABM" evidence="1">
    <location>
        <begin position="5"/>
        <end position="68"/>
    </location>
</feature>